<dbReference type="InterPro" id="IPR036249">
    <property type="entry name" value="Thioredoxin-like_sf"/>
</dbReference>
<evidence type="ECO:0000313" key="2">
    <source>
        <dbReference type="Proteomes" id="UP001589575"/>
    </source>
</evidence>
<reference evidence="1 2" key="1">
    <citation type="submission" date="2024-09" db="EMBL/GenBank/DDBJ databases">
        <authorList>
            <person name="Sun Q."/>
            <person name="Mori K."/>
        </authorList>
    </citation>
    <scope>NUCLEOTIDE SEQUENCE [LARGE SCALE GENOMIC DNA]</scope>
    <source>
        <strain evidence="1 2">CCM 7609</strain>
    </source>
</reference>
<dbReference type="SUPFAM" id="SSF52833">
    <property type="entry name" value="Thioredoxin-like"/>
    <property type="match status" value="1"/>
</dbReference>
<keyword evidence="2" id="KW-1185">Reference proteome</keyword>
<dbReference type="Gene3D" id="3.40.30.10">
    <property type="entry name" value="Glutaredoxin"/>
    <property type="match status" value="1"/>
</dbReference>
<evidence type="ECO:0000313" key="1">
    <source>
        <dbReference type="EMBL" id="MFB9074326.1"/>
    </source>
</evidence>
<sequence>MITVNGTQACVQCAAATRFLDKRDVPYEFIDLDENQAKLATLRADGFQQIPVIETPGERFTGFNPNRLEKAVAEVRAATATQAVAVAPPGREIS</sequence>
<protein>
    <submittedName>
        <fullName evidence="1">Glutaredoxin family protein</fullName>
    </submittedName>
</protein>
<dbReference type="InterPro" id="IPR002109">
    <property type="entry name" value="Glutaredoxin"/>
</dbReference>
<comment type="caution">
    <text evidence="1">The sequence shown here is derived from an EMBL/GenBank/DDBJ whole genome shotgun (WGS) entry which is preliminary data.</text>
</comment>
<dbReference type="Pfam" id="PF00462">
    <property type="entry name" value="Glutaredoxin"/>
    <property type="match status" value="1"/>
</dbReference>
<gene>
    <name evidence="1" type="ORF">ACFFX0_25280</name>
</gene>
<name>A0ABV5G5U9_9MICC</name>
<dbReference type="InterPro" id="IPR051548">
    <property type="entry name" value="Grx-like_ET"/>
</dbReference>
<organism evidence="1 2">
    <name type="scientific">Citricoccus parietis</name>
    <dbReference type="NCBI Taxonomy" id="592307"/>
    <lineage>
        <taxon>Bacteria</taxon>
        <taxon>Bacillati</taxon>
        <taxon>Actinomycetota</taxon>
        <taxon>Actinomycetes</taxon>
        <taxon>Micrococcales</taxon>
        <taxon>Micrococcaceae</taxon>
        <taxon>Citricoccus</taxon>
    </lineage>
</organism>
<dbReference type="PANTHER" id="PTHR34386:SF1">
    <property type="entry name" value="GLUTAREDOXIN-LIKE PROTEIN NRDH"/>
    <property type="match status" value="1"/>
</dbReference>
<dbReference type="EMBL" id="JBHMFI010000002">
    <property type="protein sequence ID" value="MFB9074326.1"/>
    <property type="molecule type" value="Genomic_DNA"/>
</dbReference>
<dbReference type="Proteomes" id="UP001589575">
    <property type="component" value="Unassembled WGS sequence"/>
</dbReference>
<dbReference type="CDD" id="cd02976">
    <property type="entry name" value="NrdH"/>
    <property type="match status" value="1"/>
</dbReference>
<dbReference type="PANTHER" id="PTHR34386">
    <property type="entry name" value="GLUTAREDOXIN"/>
    <property type="match status" value="1"/>
</dbReference>
<accession>A0ABV5G5U9</accession>
<proteinExistence type="predicted"/>